<name>A0A1G4WGG5_9MYCO</name>
<gene>
    <name evidence="1" type="ORF">SAMN02799620_03302</name>
</gene>
<evidence type="ECO:0000313" key="2">
    <source>
        <dbReference type="Proteomes" id="UP000199707"/>
    </source>
</evidence>
<organism evidence="1 2">
    <name type="scientific">Mycolicibacterium fluoranthenivorans</name>
    <dbReference type="NCBI Taxonomy" id="258505"/>
    <lineage>
        <taxon>Bacteria</taxon>
        <taxon>Bacillati</taxon>
        <taxon>Actinomycetota</taxon>
        <taxon>Actinomycetes</taxon>
        <taxon>Mycobacteriales</taxon>
        <taxon>Mycobacteriaceae</taxon>
        <taxon>Mycolicibacterium</taxon>
    </lineage>
</organism>
<dbReference type="STRING" id="1502745.SAMN02799620_03302"/>
<sequence length="367" mass="38079">MGRLRTSVIAVLGVAAVVGAGAGGVVAEALHRPGADSPVAKVAEWARDHGLGDEVTWLERWQYRLDQPAVGGAPAGGIPTPEGVVPAAASATLPPAPLPPLAGGNPLPGEGMWRTVVAVGGRPAVQVAALRPDASHTSFVAGVMRMDPALVRGQLRPGTIDPGGSWQASAALTAAERAGTAVAFNAGFRLNDHSYGGYYSEGRTVVPLIDGDASLVLHTDGTADVGAWNREVRMGPTVASVRQNLVPLVDDGQVNPSCATGGPREWGKTVGQTAYIHRSGFGITNTGAEVYVAGPALSVCTLGHLLTDAGVVRGMELDINPDWVSGAYFQRQPDGSLSGHKLFPAEKVDAGHYLQPSSRDWFAWFVR</sequence>
<evidence type="ECO:0008006" key="3">
    <source>
        <dbReference type="Google" id="ProtNLM"/>
    </source>
</evidence>
<dbReference type="Proteomes" id="UP000199707">
    <property type="component" value="Unassembled WGS sequence"/>
</dbReference>
<dbReference type="AlphaFoldDB" id="A0A1G4WGG5"/>
<dbReference type="RefSeq" id="WP_090358750.1">
    <property type="nucleotide sequence ID" value="NZ_FMUB01000006.1"/>
</dbReference>
<protein>
    <recommendedName>
        <fullName evidence="3">Phosphodiester glycosidase domain-containing protein</fullName>
    </recommendedName>
</protein>
<proteinExistence type="predicted"/>
<reference evidence="2" key="1">
    <citation type="submission" date="2016-10" db="EMBL/GenBank/DDBJ databases">
        <authorList>
            <person name="Varghese N."/>
            <person name="Submissions S."/>
        </authorList>
    </citation>
    <scope>NUCLEOTIDE SEQUENCE [LARGE SCALE GENOMIC DNA]</scope>
    <source>
        <strain evidence="2">UNC267MFSha1.1M11</strain>
    </source>
</reference>
<accession>A0A1G4WGG5</accession>
<dbReference type="EMBL" id="FMUB01000006">
    <property type="protein sequence ID" value="SCX22553.1"/>
    <property type="molecule type" value="Genomic_DNA"/>
</dbReference>
<evidence type="ECO:0000313" key="1">
    <source>
        <dbReference type="EMBL" id="SCX22553.1"/>
    </source>
</evidence>